<dbReference type="EMBL" id="GBRH01270424">
    <property type="protein sequence ID" value="JAD27471.1"/>
    <property type="molecule type" value="Transcribed_RNA"/>
</dbReference>
<evidence type="ECO:0000313" key="1">
    <source>
        <dbReference type="EMBL" id="JAD27471.1"/>
    </source>
</evidence>
<reference evidence="1" key="2">
    <citation type="journal article" date="2015" name="Data Brief">
        <title>Shoot transcriptome of the giant reed, Arundo donax.</title>
        <authorList>
            <person name="Barrero R.A."/>
            <person name="Guerrero F.D."/>
            <person name="Moolhuijzen P."/>
            <person name="Goolsby J.A."/>
            <person name="Tidwell J."/>
            <person name="Bellgard S.E."/>
            <person name="Bellgard M.I."/>
        </authorList>
    </citation>
    <scope>NUCLEOTIDE SEQUENCE</scope>
    <source>
        <tissue evidence="1">Shoot tissue taken approximately 20 cm above the soil surface</tissue>
    </source>
</reference>
<accession>A0A0A8YLJ5</accession>
<sequence>MLCFKFYSFNLTCVASIVNKWILLQGMAILGAALRSSSVLTDVFLGNTKAPGDA</sequence>
<reference evidence="1" key="1">
    <citation type="submission" date="2014-09" db="EMBL/GenBank/DDBJ databases">
        <authorList>
            <person name="Magalhaes I.L.F."/>
            <person name="Oliveira U."/>
            <person name="Santos F.R."/>
            <person name="Vidigal T.H.D.A."/>
            <person name="Brescovit A.D."/>
            <person name="Santos A.J."/>
        </authorList>
    </citation>
    <scope>NUCLEOTIDE SEQUENCE</scope>
    <source>
        <tissue evidence="1">Shoot tissue taken approximately 20 cm above the soil surface</tissue>
    </source>
</reference>
<protein>
    <submittedName>
        <fullName evidence="1">Uncharacterized protein</fullName>
    </submittedName>
</protein>
<proteinExistence type="predicted"/>
<dbReference type="AlphaFoldDB" id="A0A0A8YLJ5"/>
<name>A0A0A8YLJ5_ARUDO</name>
<organism evidence="1">
    <name type="scientific">Arundo donax</name>
    <name type="common">Giant reed</name>
    <name type="synonym">Donax arundinaceus</name>
    <dbReference type="NCBI Taxonomy" id="35708"/>
    <lineage>
        <taxon>Eukaryota</taxon>
        <taxon>Viridiplantae</taxon>
        <taxon>Streptophyta</taxon>
        <taxon>Embryophyta</taxon>
        <taxon>Tracheophyta</taxon>
        <taxon>Spermatophyta</taxon>
        <taxon>Magnoliopsida</taxon>
        <taxon>Liliopsida</taxon>
        <taxon>Poales</taxon>
        <taxon>Poaceae</taxon>
        <taxon>PACMAD clade</taxon>
        <taxon>Arundinoideae</taxon>
        <taxon>Arundineae</taxon>
        <taxon>Arundo</taxon>
    </lineage>
</organism>